<name>A0AAW5EI64_CAMJU</name>
<evidence type="ECO:0000313" key="1">
    <source>
        <dbReference type="EMBL" id="MCH3852390.1"/>
    </source>
</evidence>
<comment type="caution">
    <text evidence="1">The sequence shown here is derived from an EMBL/GenBank/DDBJ whole genome shotgun (WGS) entry which is preliminary data.</text>
</comment>
<feature type="non-terminal residue" evidence="1">
    <location>
        <position position="1"/>
    </location>
</feature>
<accession>A0AAW5EI64</accession>
<gene>
    <name evidence="1" type="ORF">LZC39_09830</name>
</gene>
<reference evidence="1" key="1">
    <citation type="submission" date="2021-12" db="EMBL/GenBank/DDBJ databases">
        <title>Prevalence of phenicol resistance gene fexA in Campylobacter isolated from poultry supply chain.</title>
        <authorList>
            <person name="Tang B."/>
            <person name="Zheng X."/>
            <person name="Lin J."/>
            <person name="Lin R."/>
            <person name="Yang H."/>
            <person name="Shen Z."/>
            <person name="Xia F."/>
        </authorList>
    </citation>
    <scope>NUCLEOTIDE SEQUENCE</scope>
    <source>
        <strain evidence="1">CJHN2011004</strain>
    </source>
</reference>
<proteinExistence type="predicted"/>
<sequence>KPIIDTIKIYNYVSLERRLANDKIYQVANALNLKCEEFVSLDEKKKTLVFGSFALVESFLKEWSDKK</sequence>
<protein>
    <submittedName>
        <fullName evidence="1">Bifunctional folylpolyglutamate synthase/dihydrofolate synthase</fullName>
    </submittedName>
</protein>
<dbReference type="Proteomes" id="UP001199644">
    <property type="component" value="Unassembled WGS sequence"/>
</dbReference>
<dbReference type="AlphaFoldDB" id="A0AAW5EI64"/>
<dbReference type="EMBL" id="JAJUOL010000055">
    <property type="protein sequence ID" value="MCH3852390.1"/>
    <property type="molecule type" value="Genomic_DNA"/>
</dbReference>
<evidence type="ECO:0000313" key="2">
    <source>
        <dbReference type="Proteomes" id="UP001199644"/>
    </source>
</evidence>
<organism evidence="1 2">
    <name type="scientific">Campylobacter jejuni</name>
    <dbReference type="NCBI Taxonomy" id="197"/>
    <lineage>
        <taxon>Bacteria</taxon>
        <taxon>Pseudomonadati</taxon>
        <taxon>Campylobacterota</taxon>
        <taxon>Epsilonproteobacteria</taxon>
        <taxon>Campylobacterales</taxon>
        <taxon>Campylobacteraceae</taxon>
        <taxon>Campylobacter</taxon>
    </lineage>
</organism>